<accession>M6F669</accession>
<comment type="caution">
    <text evidence="1">The sequence shown here is derived from an EMBL/GenBank/DDBJ whole genome shotgun (WGS) entry which is preliminary data.</text>
</comment>
<dbReference type="EMBL" id="ANCE01000190">
    <property type="protein sequence ID" value="EMK21454.1"/>
    <property type="molecule type" value="Genomic_DNA"/>
</dbReference>
<gene>
    <name evidence="1" type="ORF">LEP1GSC008_4351</name>
</gene>
<proteinExistence type="predicted"/>
<dbReference type="AlphaFoldDB" id="M6F669"/>
<evidence type="ECO:0000313" key="2">
    <source>
        <dbReference type="Proteomes" id="UP000011980"/>
    </source>
</evidence>
<dbReference type="Proteomes" id="UP000011980">
    <property type="component" value="Unassembled WGS sequence"/>
</dbReference>
<dbReference type="PATRIC" id="fig|1240687.3.peg.3948"/>
<protein>
    <submittedName>
        <fullName evidence="1">Uncharacterized protein</fullName>
    </submittedName>
</protein>
<reference evidence="1 2" key="1">
    <citation type="submission" date="2013-01" db="EMBL/GenBank/DDBJ databases">
        <authorList>
            <person name="Harkins D.M."/>
            <person name="Durkin A.S."/>
            <person name="Brinkac L.M."/>
            <person name="Haft D.H."/>
            <person name="Selengut J.D."/>
            <person name="Sanka R."/>
            <person name="DePew J."/>
            <person name="Purushe J."/>
            <person name="Galloway R.L."/>
            <person name="Vinetz J.M."/>
            <person name="Sutton G.G."/>
            <person name="Nierman W.C."/>
            <person name="Fouts D.E."/>
        </authorList>
    </citation>
    <scope>NUCLEOTIDE SEQUENCE [LARGE SCALE GENOMIC DNA]</scope>
    <source>
        <strain evidence="1 2">Nikolaevo</strain>
    </source>
</reference>
<organism evidence="1 2">
    <name type="scientific">Leptospira kirschneri serovar Bulgarica str. Nikolaevo</name>
    <dbReference type="NCBI Taxonomy" id="1240687"/>
    <lineage>
        <taxon>Bacteria</taxon>
        <taxon>Pseudomonadati</taxon>
        <taxon>Spirochaetota</taxon>
        <taxon>Spirochaetia</taxon>
        <taxon>Leptospirales</taxon>
        <taxon>Leptospiraceae</taxon>
        <taxon>Leptospira</taxon>
    </lineage>
</organism>
<evidence type="ECO:0000313" key="1">
    <source>
        <dbReference type="EMBL" id="EMK21454.1"/>
    </source>
</evidence>
<sequence>MSGRKIKTLTNNSFSLNLEFYAAAELHPLKRHSNFVY</sequence>
<name>M6F669_9LEPT</name>